<keyword evidence="4 11" id="KW-1133">Transmembrane helix</keyword>
<dbReference type="Proteomes" id="UP001177023">
    <property type="component" value="Unassembled WGS sequence"/>
</dbReference>
<dbReference type="CDD" id="cd15302">
    <property type="entry name" value="7tmA_mAChR_GAR-2-like"/>
    <property type="match status" value="1"/>
</dbReference>
<dbReference type="Pfam" id="PF00001">
    <property type="entry name" value="7tm_1"/>
    <property type="match status" value="1"/>
</dbReference>
<evidence type="ECO:0000256" key="8">
    <source>
        <dbReference type="ARBA" id="ARBA00023170"/>
    </source>
</evidence>
<sequence length="331" mass="37955">MVIMAYKIERNISKQVSNRYIVSLAISDLIIGIEGFPLFTIYFLNGDRWPLGSITCETWLFLDYTLCLVSILTVLLITADRYLSVCHTAKYLKWQSPTKTQVMIILSWLIPAVVFGIMIYGWKAMTGEADSMRGYECSAPFLANPYVNMGMYVSYYWTTLVAMLILYKGIHQAAKNLEDKAKAKERRHIALILSQRLGTQVGVSLMLQQDKEREKKMELEGAEADTRDSAYATQTTAIRRKQTKAEKRAHKAFRTITFIVGCFAILWSPYYVMATIYGFCKGECIPSLLYTLSYYMCYLNSSGNPFAYALANRQFRSAFMRMLKGDFNPRR</sequence>
<feature type="transmembrane region" description="Helical" evidence="11">
    <location>
        <begin position="292"/>
        <end position="311"/>
    </location>
</feature>
<keyword evidence="9 10" id="KW-0807">Transducer</keyword>
<dbReference type="FunFam" id="1.20.1070.10:FF:000365">
    <property type="entry name" value="Muscarinic acetylcholine receptor gar-2"/>
    <property type="match status" value="1"/>
</dbReference>
<accession>A0AA36CN70</accession>
<evidence type="ECO:0000256" key="2">
    <source>
        <dbReference type="ARBA" id="ARBA00022475"/>
    </source>
</evidence>
<dbReference type="GO" id="GO:0016907">
    <property type="term" value="F:G protein-coupled acetylcholine receptor activity"/>
    <property type="evidence" value="ECO:0007669"/>
    <property type="project" value="TreeGrafter"/>
</dbReference>
<evidence type="ECO:0000256" key="1">
    <source>
        <dbReference type="ARBA" id="ARBA00004651"/>
    </source>
</evidence>
<dbReference type="PROSITE" id="PS00237">
    <property type="entry name" value="G_PROTEIN_RECEP_F1_1"/>
    <property type="match status" value="1"/>
</dbReference>
<keyword evidence="3 10" id="KW-0812">Transmembrane</keyword>
<feature type="transmembrane region" description="Helical" evidence="11">
    <location>
        <begin position="149"/>
        <end position="167"/>
    </location>
</feature>
<evidence type="ECO:0000256" key="4">
    <source>
        <dbReference type="ARBA" id="ARBA00022989"/>
    </source>
</evidence>
<dbReference type="GO" id="GO:0030425">
    <property type="term" value="C:dendrite"/>
    <property type="evidence" value="ECO:0007669"/>
    <property type="project" value="TreeGrafter"/>
</dbReference>
<evidence type="ECO:0000256" key="10">
    <source>
        <dbReference type="RuleBase" id="RU000688"/>
    </source>
</evidence>
<evidence type="ECO:0000256" key="3">
    <source>
        <dbReference type="ARBA" id="ARBA00022692"/>
    </source>
</evidence>
<organism evidence="13 14">
    <name type="scientific">Mesorhabditis spiculigera</name>
    <dbReference type="NCBI Taxonomy" id="96644"/>
    <lineage>
        <taxon>Eukaryota</taxon>
        <taxon>Metazoa</taxon>
        <taxon>Ecdysozoa</taxon>
        <taxon>Nematoda</taxon>
        <taxon>Chromadorea</taxon>
        <taxon>Rhabditida</taxon>
        <taxon>Rhabditina</taxon>
        <taxon>Rhabditomorpha</taxon>
        <taxon>Rhabditoidea</taxon>
        <taxon>Rhabditidae</taxon>
        <taxon>Mesorhabditinae</taxon>
        <taxon>Mesorhabditis</taxon>
    </lineage>
</organism>
<protein>
    <recommendedName>
        <fullName evidence="12">G-protein coupled receptors family 1 profile domain-containing protein</fullName>
    </recommendedName>
</protein>
<dbReference type="GO" id="GO:0045202">
    <property type="term" value="C:synapse"/>
    <property type="evidence" value="ECO:0007669"/>
    <property type="project" value="TreeGrafter"/>
</dbReference>
<comment type="subcellular location">
    <subcellularLocation>
        <location evidence="1">Cell membrane</location>
        <topology evidence="1">Multi-pass membrane protein</topology>
    </subcellularLocation>
</comment>
<evidence type="ECO:0000256" key="11">
    <source>
        <dbReference type="SAM" id="Phobius"/>
    </source>
</evidence>
<keyword evidence="7" id="KW-1015">Disulfide bond</keyword>
<proteinExistence type="inferred from homology"/>
<evidence type="ECO:0000259" key="12">
    <source>
        <dbReference type="PROSITE" id="PS50262"/>
    </source>
</evidence>
<dbReference type="EMBL" id="CATQJA010002592">
    <property type="protein sequence ID" value="CAJ0572191.1"/>
    <property type="molecule type" value="Genomic_DNA"/>
</dbReference>
<dbReference type="PANTHER" id="PTHR24247:SF184">
    <property type="entry name" value="MUSCARINIC ACETYLCHOLINE RECEPTOR GAR-1-RELATED"/>
    <property type="match status" value="1"/>
</dbReference>
<keyword evidence="2" id="KW-1003">Cell membrane</keyword>
<feature type="transmembrane region" description="Helical" evidence="11">
    <location>
        <begin position="100"/>
        <end position="122"/>
    </location>
</feature>
<comment type="similarity">
    <text evidence="10">Belongs to the G-protein coupled receptor 1 family.</text>
</comment>
<keyword evidence="5 10" id="KW-0297">G-protein coupled receptor</keyword>
<dbReference type="GO" id="GO:0007197">
    <property type="term" value="P:adenylate cyclase-inhibiting G protein-coupled acetylcholine receptor signaling pathway"/>
    <property type="evidence" value="ECO:0007669"/>
    <property type="project" value="TreeGrafter"/>
</dbReference>
<dbReference type="PANTHER" id="PTHR24247">
    <property type="entry name" value="5-HYDROXYTRYPTAMINE RECEPTOR"/>
    <property type="match status" value="1"/>
</dbReference>
<dbReference type="PRINTS" id="PR00237">
    <property type="entry name" value="GPCRRHODOPSN"/>
</dbReference>
<evidence type="ECO:0000256" key="7">
    <source>
        <dbReference type="ARBA" id="ARBA00023157"/>
    </source>
</evidence>
<feature type="non-terminal residue" evidence="13">
    <location>
        <position position="1"/>
    </location>
</feature>
<evidence type="ECO:0000313" key="13">
    <source>
        <dbReference type="EMBL" id="CAJ0572191.1"/>
    </source>
</evidence>
<feature type="transmembrane region" description="Helical" evidence="11">
    <location>
        <begin position="20"/>
        <end position="44"/>
    </location>
</feature>
<dbReference type="Gene3D" id="1.20.1070.10">
    <property type="entry name" value="Rhodopsin 7-helix transmembrane proteins"/>
    <property type="match status" value="1"/>
</dbReference>
<feature type="domain" description="G-protein coupled receptors family 1 profile" evidence="12">
    <location>
        <begin position="1"/>
        <end position="308"/>
    </location>
</feature>
<dbReference type="GO" id="GO:0005886">
    <property type="term" value="C:plasma membrane"/>
    <property type="evidence" value="ECO:0007669"/>
    <property type="project" value="UniProtKB-SubCell"/>
</dbReference>
<evidence type="ECO:0000313" key="14">
    <source>
        <dbReference type="Proteomes" id="UP001177023"/>
    </source>
</evidence>
<keyword evidence="8 10" id="KW-0675">Receptor</keyword>
<dbReference type="PROSITE" id="PS50262">
    <property type="entry name" value="G_PROTEIN_RECEP_F1_2"/>
    <property type="match status" value="1"/>
</dbReference>
<dbReference type="AlphaFoldDB" id="A0AA36CN70"/>
<evidence type="ECO:0000256" key="9">
    <source>
        <dbReference type="ARBA" id="ARBA00023224"/>
    </source>
</evidence>
<feature type="transmembrane region" description="Helical" evidence="11">
    <location>
        <begin position="252"/>
        <end position="272"/>
    </location>
</feature>
<gene>
    <name evidence="13" type="ORF">MSPICULIGERA_LOCUS10583</name>
</gene>
<name>A0AA36CN70_9BILA</name>
<keyword evidence="6 11" id="KW-0472">Membrane</keyword>
<dbReference type="InterPro" id="IPR017452">
    <property type="entry name" value="GPCR_Rhodpsn_7TM"/>
</dbReference>
<keyword evidence="14" id="KW-1185">Reference proteome</keyword>
<dbReference type="GO" id="GO:0007187">
    <property type="term" value="P:G protein-coupled receptor signaling pathway, coupled to cyclic nucleotide second messenger"/>
    <property type="evidence" value="ECO:0007669"/>
    <property type="project" value="TreeGrafter"/>
</dbReference>
<dbReference type="SUPFAM" id="SSF81321">
    <property type="entry name" value="Family A G protein-coupled receptor-like"/>
    <property type="match status" value="1"/>
</dbReference>
<dbReference type="GO" id="GO:0004993">
    <property type="term" value="F:G protein-coupled serotonin receptor activity"/>
    <property type="evidence" value="ECO:0007669"/>
    <property type="project" value="TreeGrafter"/>
</dbReference>
<dbReference type="InterPro" id="IPR000276">
    <property type="entry name" value="GPCR_Rhodpsn"/>
</dbReference>
<evidence type="ECO:0000256" key="5">
    <source>
        <dbReference type="ARBA" id="ARBA00023040"/>
    </source>
</evidence>
<evidence type="ECO:0000256" key="6">
    <source>
        <dbReference type="ARBA" id="ARBA00023136"/>
    </source>
</evidence>
<reference evidence="13" key="1">
    <citation type="submission" date="2023-06" db="EMBL/GenBank/DDBJ databases">
        <authorList>
            <person name="Delattre M."/>
        </authorList>
    </citation>
    <scope>NUCLEOTIDE SEQUENCE</scope>
    <source>
        <strain evidence="13">AF72</strain>
    </source>
</reference>
<comment type="caution">
    <text evidence="13">The sequence shown here is derived from an EMBL/GenBank/DDBJ whole genome shotgun (WGS) entry which is preliminary data.</text>
</comment>
<feature type="transmembrane region" description="Helical" evidence="11">
    <location>
        <begin position="59"/>
        <end position="79"/>
    </location>
</feature>